<evidence type="ECO:0000256" key="2">
    <source>
        <dbReference type="ARBA" id="ARBA00006666"/>
    </source>
</evidence>
<evidence type="ECO:0000256" key="9">
    <source>
        <dbReference type="ARBA" id="ARBA00023065"/>
    </source>
</evidence>
<reference evidence="16" key="1">
    <citation type="journal article" date="2010" name="Science">
        <title>The genome of the Western clawed frog Xenopus tropicalis.</title>
        <authorList>
            <person name="Hellsten U."/>
            <person name="Harland R.M."/>
            <person name="Gilchrist M.J."/>
            <person name="Hendrix D."/>
            <person name="Jurka J."/>
            <person name="Kapitonov V."/>
            <person name="Ovcharenko I."/>
            <person name="Putnam N.H."/>
            <person name="Shu S."/>
            <person name="Taher L."/>
            <person name="Blitz I.L."/>
            <person name="Blumberg B."/>
            <person name="Dichmann D.S."/>
            <person name="Dubchak I."/>
            <person name="Amaya E."/>
            <person name="Detter J.C."/>
            <person name="Fletcher R."/>
            <person name="Gerhard D.S."/>
            <person name="Goodstein D."/>
            <person name="Graves T."/>
            <person name="Grigoriev I.V."/>
            <person name="Grimwood J."/>
            <person name="Kawashima T."/>
            <person name="Lindquist E."/>
            <person name="Lucas S.M."/>
            <person name="Mead P.E."/>
            <person name="Mitros T."/>
            <person name="Ogino H."/>
            <person name="Ohta Y."/>
            <person name="Poliakov A.V."/>
            <person name="Pollet N."/>
            <person name="Robert J."/>
            <person name="Salamov A."/>
            <person name="Sater A.K."/>
            <person name="Schmutz J."/>
            <person name="Terry A."/>
            <person name="Vize P.D."/>
            <person name="Warren W.C."/>
            <person name="Wells D."/>
            <person name="Wills A."/>
            <person name="Wilson R.K."/>
            <person name="Zimmerman L.B."/>
            <person name="Zorn A.M."/>
            <person name="Grainger R."/>
            <person name="Grammer T."/>
            <person name="Khokha M.K."/>
            <person name="Richardson P.M."/>
            <person name="Rokhsar D.S."/>
        </authorList>
    </citation>
    <scope>NUCLEOTIDE SEQUENCE [LARGE SCALE GENOMIC DNA]</scope>
    <source>
        <strain evidence="16">Nigerian</strain>
    </source>
</reference>
<dbReference type="Bgee" id="ENSXETG00000011960">
    <property type="expression patterns" value="Expressed in liver and 4 other cell types or tissues"/>
</dbReference>
<keyword evidence="8 14" id="KW-1133">Transmembrane helix</keyword>
<evidence type="ECO:0000256" key="1">
    <source>
        <dbReference type="ARBA" id="ARBA00004141"/>
    </source>
</evidence>
<evidence type="ECO:0000256" key="4">
    <source>
        <dbReference type="ARBA" id="ARBA00022538"/>
    </source>
</evidence>
<organism evidence="16">
    <name type="scientific">Xenopus tropicalis</name>
    <name type="common">Western clawed frog</name>
    <name type="synonym">Silurana tropicalis</name>
    <dbReference type="NCBI Taxonomy" id="8364"/>
    <lineage>
        <taxon>Eukaryota</taxon>
        <taxon>Metazoa</taxon>
        <taxon>Chordata</taxon>
        <taxon>Craniata</taxon>
        <taxon>Vertebrata</taxon>
        <taxon>Euteleostomi</taxon>
        <taxon>Amphibia</taxon>
        <taxon>Batrachia</taxon>
        <taxon>Anura</taxon>
        <taxon>Pipoidea</taxon>
        <taxon>Pipidae</taxon>
        <taxon>Xenopodinae</taxon>
        <taxon>Xenopus</taxon>
        <taxon>Silurana</taxon>
    </lineage>
</organism>
<sequence>MPSAEILKSILLAMAFMVYLLVGALVFQVLEKEAEDTAKTDTERHRLDFLKNYTCLTKEALDHLVNVITDAVKQGIHPLENQTKNSHSNWDMSSSFFFAGTVVTTIGYGTLSPRTPGGQIFCVLYALFGIPLNVIVLGRVGKILSRVCHRLGQYFFNKGMKPKKAKVLTIIFFSVTGIIVFLGLPPLLFTKTEKWTYTEGVYYAFISLSTIGFGDYVVGYGPQHFMPFRGFRALVCLWIIFGLSWLSLLFNLLTSLLEDTEKKIAKDIQKKVKSKKDSEQIALEPLTSSYLSESEKTVDSNNCNIPGEQSGKMANYDF</sequence>
<dbReference type="eggNOG" id="KOG1418">
    <property type="taxonomic scope" value="Eukaryota"/>
</dbReference>
<feature type="domain" description="Potassium channel" evidence="15">
    <location>
        <begin position="87"/>
        <end position="145"/>
    </location>
</feature>
<keyword evidence="3 12" id="KW-0813">Transport</keyword>
<comment type="subcellular location">
    <subcellularLocation>
        <location evidence="1">Membrane</location>
        <topology evidence="1">Multi-pass membrane protein</topology>
    </subcellularLocation>
</comment>
<dbReference type="FunFam" id="1.10.287.70:FF:000110">
    <property type="entry name" value="Potassium channel subfamily K member"/>
    <property type="match status" value="1"/>
</dbReference>
<keyword evidence="9 12" id="KW-0406">Ion transport</keyword>
<evidence type="ECO:0000256" key="11">
    <source>
        <dbReference type="ARBA" id="ARBA00023303"/>
    </source>
</evidence>
<keyword evidence="4" id="KW-0633">Potassium transport</keyword>
<evidence type="ECO:0000256" key="8">
    <source>
        <dbReference type="ARBA" id="ARBA00022989"/>
    </source>
</evidence>
<dbReference type="KEGG" id="xtr:100486031"/>
<dbReference type="GO" id="GO:0071805">
    <property type="term" value="P:potassium ion transmembrane transport"/>
    <property type="evidence" value="ECO:0000318"/>
    <property type="project" value="GO_Central"/>
</dbReference>
<dbReference type="AGR" id="Xenbase:XB-GENE-5727111"/>
<dbReference type="HOGENOM" id="CLU_022504_1_0_1"/>
<protein>
    <submittedName>
        <fullName evidence="18">Potassium channel subfamily K member 16</fullName>
    </submittedName>
    <submittedName>
        <fullName evidence="16">Provisional ortholog of potassium two pore domain channel subfamily K member 16</fullName>
    </submittedName>
</protein>
<proteinExistence type="inferred from homology"/>
<gene>
    <name evidence="19" type="primary">XB5727110</name>
    <name evidence="18" type="synonym">LOC100486031</name>
    <name evidence="16" type="synonym">XB5727110 [provisional:kcnk16]</name>
</gene>
<keyword evidence="10 14" id="KW-0472">Membrane</keyword>
<feature type="transmembrane region" description="Helical" evidence="14">
    <location>
        <begin position="117"/>
        <end position="137"/>
    </location>
</feature>
<dbReference type="Xenbase" id="XB-GENE-5727111">
    <property type="gene designation" value="XB5727110"/>
</dbReference>
<comment type="similarity">
    <text evidence="2 12">Belongs to the two pore domain potassium channel (TC 1.A.1.8) family.</text>
</comment>
<evidence type="ECO:0000313" key="16">
    <source>
        <dbReference type="Ensembl" id="ENSXETP00000026156"/>
    </source>
</evidence>
<name>F6YPG9_XENTR</name>
<dbReference type="STRING" id="8364.ENSXETP00000026156"/>
<dbReference type="Proteomes" id="UP000008143">
    <property type="component" value="Chromosome 8"/>
</dbReference>
<evidence type="ECO:0000313" key="19">
    <source>
        <dbReference type="Xenbase" id="XB-GENE-5727111"/>
    </source>
</evidence>
<evidence type="ECO:0000256" key="7">
    <source>
        <dbReference type="ARBA" id="ARBA00022958"/>
    </source>
</evidence>
<feature type="region of interest" description="Disordered" evidence="13">
    <location>
        <begin position="293"/>
        <end position="318"/>
    </location>
</feature>
<evidence type="ECO:0000256" key="13">
    <source>
        <dbReference type="SAM" id="MobiDB-lite"/>
    </source>
</evidence>
<keyword evidence="7" id="KW-0630">Potassium</keyword>
<dbReference type="PANTHER" id="PTHR11003:SF350">
    <property type="entry name" value="POTASSIUM CHANNEL DOMAIN-CONTAINING PROTEIN"/>
    <property type="match status" value="1"/>
</dbReference>
<keyword evidence="5 12" id="KW-0812">Transmembrane</keyword>
<dbReference type="Pfam" id="PF07885">
    <property type="entry name" value="Ion_trans_2"/>
    <property type="match status" value="2"/>
</dbReference>
<evidence type="ECO:0000259" key="15">
    <source>
        <dbReference type="Pfam" id="PF07885"/>
    </source>
</evidence>
<dbReference type="Ensembl" id="ENSXETT00000026156">
    <property type="protein sequence ID" value="ENSXETP00000026156"/>
    <property type="gene ID" value="ENSXETG00000011960"/>
</dbReference>
<dbReference type="PRINTS" id="PR01095">
    <property type="entry name" value="TASKCHANNEL"/>
</dbReference>
<dbReference type="GO" id="GO:0005886">
    <property type="term" value="C:plasma membrane"/>
    <property type="evidence" value="ECO:0000318"/>
    <property type="project" value="GO_Central"/>
</dbReference>
<dbReference type="InterPro" id="IPR013099">
    <property type="entry name" value="K_chnl_dom"/>
</dbReference>
<evidence type="ECO:0000256" key="6">
    <source>
        <dbReference type="ARBA" id="ARBA00022826"/>
    </source>
</evidence>
<dbReference type="Gene3D" id="1.10.287.70">
    <property type="match status" value="1"/>
</dbReference>
<dbReference type="GeneTree" id="ENSGT00940000164048"/>
<accession>F6YPG9</accession>
<feature type="transmembrane region" description="Helical" evidence="14">
    <location>
        <begin position="167"/>
        <end position="189"/>
    </location>
</feature>
<feature type="transmembrane region" description="Helical" evidence="14">
    <location>
        <begin position="201"/>
        <end position="221"/>
    </location>
</feature>
<evidence type="ECO:0000256" key="14">
    <source>
        <dbReference type="SAM" id="Phobius"/>
    </source>
</evidence>
<dbReference type="InterPro" id="IPR003092">
    <property type="entry name" value="2pore_dom_K_chnl_TASK"/>
</dbReference>
<evidence type="ECO:0000256" key="10">
    <source>
        <dbReference type="ARBA" id="ARBA00023136"/>
    </source>
</evidence>
<dbReference type="OMA" id="GDAMKME"/>
<dbReference type="GO" id="GO:0022841">
    <property type="term" value="F:potassium ion leak channel activity"/>
    <property type="evidence" value="ECO:0000318"/>
    <property type="project" value="GO_Central"/>
</dbReference>
<evidence type="ECO:0000256" key="12">
    <source>
        <dbReference type="RuleBase" id="RU003857"/>
    </source>
</evidence>
<feature type="transmembrane region" description="Helical" evidence="14">
    <location>
        <begin position="6"/>
        <end position="30"/>
    </location>
</feature>
<dbReference type="InterPro" id="IPR003280">
    <property type="entry name" value="2pore_dom_K_chnl"/>
</dbReference>
<dbReference type="GO" id="GO:0015271">
    <property type="term" value="F:outward rectifier potassium channel activity"/>
    <property type="evidence" value="ECO:0000318"/>
    <property type="project" value="GO_Central"/>
</dbReference>
<dbReference type="PANTHER" id="PTHR11003">
    <property type="entry name" value="POTASSIUM CHANNEL, SUBFAMILY K"/>
    <property type="match status" value="1"/>
</dbReference>
<feature type="domain" description="Potassium channel" evidence="15">
    <location>
        <begin position="174"/>
        <end position="258"/>
    </location>
</feature>
<dbReference type="ExpressionAtlas" id="F6YPG9">
    <property type="expression patterns" value="baseline"/>
</dbReference>
<feature type="transmembrane region" description="Helical" evidence="14">
    <location>
        <begin position="233"/>
        <end position="253"/>
    </location>
</feature>
<keyword evidence="17" id="KW-1185">Reference proteome</keyword>
<keyword evidence="6" id="KW-0631">Potassium channel</keyword>
<reference evidence="18" key="3">
    <citation type="submission" date="2025-04" db="UniProtKB">
        <authorList>
            <consortium name="RefSeq"/>
        </authorList>
    </citation>
    <scope>IDENTIFICATION</scope>
    <source>
        <strain evidence="18">Nigerian</strain>
        <tissue evidence="18">Liver and blood</tissue>
    </source>
</reference>
<feature type="transmembrane region" description="Helical" evidence="14">
    <location>
        <begin position="94"/>
        <end position="111"/>
    </location>
</feature>
<dbReference type="AlphaFoldDB" id="F6YPG9"/>
<evidence type="ECO:0000313" key="17">
    <source>
        <dbReference type="Proteomes" id="UP000008143"/>
    </source>
</evidence>
<dbReference type="RefSeq" id="XP_031747981.1">
    <property type="nucleotide sequence ID" value="XM_031892121.1"/>
</dbReference>
<evidence type="ECO:0000256" key="5">
    <source>
        <dbReference type="ARBA" id="ARBA00022692"/>
    </source>
</evidence>
<evidence type="ECO:0000313" key="18">
    <source>
        <dbReference type="RefSeq" id="XP_031747981.1"/>
    </source>
</evidence>
<dbReference type="OrthoDB" id="297496at2759"/>
<reference evidence="16" key="2">
    <citation type="submission" date="2011-06" db="UniProtKB">
        <authorList>
            <consortium name="Ensembl"/>
        </authorList>
    </citation>
    <scope>IDENTIFICATION</scope>
</reference>
<dbReference type="PRINTS" id="PR01333">
    <property type="entry name" value="2POREKCHANEL"/>
</dbReference>
<keyword evidence="11 12" id="KW-0407">Ion channel</keyword>
<evidence type="ECO:0000256" key="3">
    <source>
        <dbReference type="ARBA" id="ARBA00022448"/>
    </source>
</evidence>
<dbReference type="SUPFAM" id="SSF81324">
    <property type="entry name" value="Voltage-gated potassium channels"/>
    <property type="match status" value="2"/>
</dbReference>